<evidence type="ECO:0000256" key="1">
    <source>
        <dbReference type="SAM" id="Coils"/>
    </source>
</evidence>
<keyword evidence="4" id="KW-1185">Reference proteome</keyword>
<dbReference type="PANTHER" id="PTHR32432">
    <property type="entry name" value="CELL DIVISION PROTEIN FTSA-RELATED"/>
    <property type="match status" value="1"/>
</dbReference>
<evidence type="ECO:0000313" key="4">
    <source>
        <dbReference type="Proteomes" id="UP001057498"/>
    </source>
</evidence>
<evidence type="ECO:0000256" key="2">
    <source>
        <dbReference type="SAM" id="MobiDB-lite"/>
    </source>
</evidence>
<reference evidence="3" key="1">
    <citation type="submission" date="2022-04" db="EMBL/GenBank/DDBJ databases">
        <title>Whole genome sequence of Sphaerotilus sp. FB-5.</title>
        <authorList>
            <person name="Takeda M."/>
            <person name="Narihara S."/>
            <person name="Akimoto M."/>
            <person name="Akimoto R."/>
            <person name="Nishiyashiki S."/>
            <person name="Murakami T."/>
        </authorList>
    </citation>
    <scope>NUCLEOTIDE SEQUENCE</scope>
    <source>
        <strain evidence="3">FB-5</strain>
    </source>
</reference>
<feature type="coiled-coil region" evidence="1">
    <location>
        <begin position="447"/>
        <end position="484"/>
    </location>
</feature>
<protein>
    <recommendedName>
        <fullName evidence="5">Type IV pilus assembly protein PilM</fullName>
    </recommendedName>
</protein>
<dbReference type="Pfam" id="PF11104">
    <property type="entry name" value="PilM_2"/>
    <property type="match status" value="1"/>
</dbReference>
<name>A0ABN6PKK8_9BURK</name>
<accession>A0ABN6PKK8</accession>
<sequence>MLRVGLHAWLARLRPAPHGPIGLDLASERLNLVQFTFRPDGPALQAVASLPYPQPREALLAQPRVLAAFVHKALRQYGFKGRCVVSCPDPGDLRFFPVTFGVAPGQDEGSALATDLRARLGAELDGAVVDYLPIRGDDADRGQRDALVVVAPGERVLQRAALLEGLGLELQALDVGPAAVARLIAQMNGADTNQAQPNTLVINFGRQRCHLSVIWGRRLMLDRQIEFSLEALLERVMSALSVDRSTADRLLQEKGLLAPSAGAGGDKGGDKGGDEGGDEGSPATGDAAMARTLAEILRPDIATLVAEVNKTLIYTASRSRGRSVDRVYLLGSFGRIPGADRLLQSQLALPVAVLNPFRRLRSAAPNDLLERLQPIAGMALAAGLALRGAQAGQRGREIDLLPAEHLHQRQLGRQLRGVGLAAAALLAATGLVRLGLELGISRERPQMERARQEAAAAAAQRSELAALTQRRQAAEARVQTLQRLQQQREAAHWQQALHSVDAAFSPGLWFDQLRYAQAVVAPSAEAAASSASPAGPQVVAGWHLRQTLEIRGHALDHAGVMAFVRQLAEQPGLRSTRLADTGVRRHPGGEVVDFTVSAQVDALAGRAP</sequence>
<organism evidence="3 4">
    <name type="scientific">Sphaerotilus microaerophilus</name>
    <dbReference type="NCBI Taxonomy" id="2914710"/>
    <lineage>
        <taxon>Bacteria</taxon>
        <taxon>Pseudomonadati</taxon>
        <taxon>Pseudomonadota</taxon>
        <taxon>Betaproteobacteria</taxon>
        <taxon>Burkholderiales</taxon>
        <taxon>Sphaerotilaceae</taxon>
        <taxon>Sphaerotilus</taxon>
    </lineage>
</organism>
<dbReference type="EMBL" id="AP025730">
    <property type="protein sequence ID" value="BDI04697.1"/>
    <property type="molecule type" value="Genomic_DNA"/>
</dbReference>
<dbReference type="InterPro" id="IPR005883">
    <property type="entry name" value="PilM"/>
</dbReference>
<dbReference type="InterPro" id="IPR050696">
    <property type="entry name" value="FtsA/MreB"/>
</dbReference>
<dbReference type="Gene3D" id="3.30.420.40">
    <property type="match status" value="2"/>
</dbReference>
<evidence type="ECO:0008006" key="5">
    <source>
        <dbReference type="Google" id="ProtNLM"/>
    </source>
</evidence>
<dbReference type="Proteomes" id="UP001057498">
    <property type="component" value="Chromosome"/>
</dbReference>
<dbReference type="Gene3D" id="3.30.1490.300">
    <property type="match status" value="1"/>
</dbReference>
<gene>
    <name evidence="3" type="ORF">CATMQ487_16670</name>
</gene>
<evidence type="ECO:0000313" key="3">
    <source>
        <dbReference type="EMBL" id="BDI04697.1"/>
    </source>
</evidence>
<dbReference type="PANTHER" id="PTHR32432:SF3">
    <property type="entry name" value="ETHANOLAMINE UTILIZATION PROTEIN EUTJ"/>
    <property type="match status" value="1"/>
</dbReference>
<proteinExistence type="predicted"/>
<keyword evidence="1" id="KW-0175">Coiled coil</keyword>
<feature type="region of interest" description="Disordered" evidence="2">
    <location>
        <begin position="258"/>
        <end position="285"/>
    </location>
</feature>